<keyword evidence="2" id="KW-1185">Reference proteome</keyword>
<dbReference type="InterPro" id="IPR013783">
    <property type="entry name" value="Ig-like_fold"/>
</dbReference>
<comment type="caution">
    <text evidence="1">The sequence shown here is derived from an EMBL/GenBank/DDBJ whole genome shotgun (WGS) entry which is preliminary data.</text>
</comment>
<name>A0A2V2MSD5_9EURY</name>
<reference evidence="1 2" key="1">
    <citation type="submission" date="2018-05" db="EMBL/GenBank/DDBJ databases">
        <title>Draft genome of Methanospirillum stamsii Pt1.</title>
        <authorList>
            <person name="Dueholm M.S."/>
            <person name="Nielsen P.H."/>
            <person name="Bakmann L.F."/>
            <person name="Otzen D.E."/>
        </authorList>
    </citation>
    <scope>NUCLEOTIDE SEQUENCE [LARGE SCALE GENOMIC DNA]</scope>
    <source>
        <strain evidence="1 2">Pt1</strain>
    </source>
</reference>
<gene>
    <name evidence="1" type="ORF">DLD82_16075</name>
</gene>
<dbReference type="Proteomes" id="UP000245934">
    <property type="component" value="Unassembled WGS sequence"/>
</dbReference>
<accession>A0A2V2MSD5</accession>
<evidence type="ECO:0000313" key="1">
    <source>
        <dbReference type="EMBL" id="PWR70319.1"/>
    </source>
</evidence>
<proteinExistence type="predicted"/>
<evidence type="ECO:0000313" key="2">
    <source>
        <dbReference type="Proteomes" id="UP000245934"/>
    </source>
</evidence>
<protein>
    <submittedName>
        <fullName evidence="1">Uncharacterized protein</fullName>
    </submittedName>
</protein>
<dbReference type="GeneID" id="97609865"/>
<dbReference type="EMBL" id="QGMZ01000044">
    <property type="protein sequence ID" value="PWR70319.1"/>
    <property type="molecule type" value="Genomic_DNA"/>
</dbReference>
<dbReference type="AlphaFoldDB" id="A0A2V2MSD5"/>
<sequence>MSFNPTSPTPGSSGKVTLQLENTGTETLSPETQISLSPENLLARPIGENTVGYKAPNQYESSFSLTIPDNPGRYEYVFQPDQLTTDPDTGVVVRISAGDPIRFTITVSEDGTVELTI</sequence>
<organism evidence="1 2">
    <name type="scientific">Methanospirillum stamsii</name>
    <dbReference type="NCBI Taxonomy" id="1277351"/>
    <lineage>
        <taxon>Archaea</taxon>
        <taxon>Methanobacteriati</taxon>
        <taxon>Methanobacteriota</taxon>
        <taxon>Stenosarchaea group</taxon>
        <taxon>Methanomicrobia</taxon>
        <taxon>Methanomicrobiales</taxon>
        <taxon>Methanospirillaceae</taxon>
        <taxon>Methanospirillum</taxon>
    </lineage>
</organism>
<dbReference type="Gene3D" id="2.60.40.10">
    <property type="entry name" value="Immunoglobulins"/>
    <property type="match status" value="1"/>
</dbReference>
<dbReference type="RefSeq" id="WP_109942145.1">
    <property type="nucleotide sequence ID" value="NZ_CP176366.1"/>
</dbReference>